<keyword evidence="2" id="KW-0732">Signal</keyword>
<evidence type="ECO:0000313" key="3">
    <source>
        <dbReference type="EMBL" id="MBB3172837.1"/>
    </source>
</evidence>
<keyword evidence="4" id="KW-1185">Reference proteome</keyword>
<dbReference type="PROSITE" id="PS51257">
    <property type="entry name" value="PROKAR_LIPOPROTEIN"/>
    <property type="match status" value="1"/>
</dbReference>
<feature type="chain" id="PRO_5032959344" evidence="2">
    <location>
        <begin position="26"/>
        <end position="351"/>
    </location>
</feature>
<dbReference type="Proteomes" id="UP000557688">
    <property type="component" value="Unassembled WGS sequence"/>
</dbReference>
<sequence length="351" mass="35414">MRHTGRYAGWAAGAVAGLWSLSASCAPPAADPPPPSAAAPAPTPPPTATPALLDPAGFAIGGLRLGMTPAEVEAALHGREFDSQTIRRPTADGHDTFVAALLLRSKAVRPRAGTRAVQKAGDKPADAAGAASVAPVEQIAVVFSQFAGNRATEILRLHRYGPEELVGDAKLRVALQTTYGLILPPLTGGPDAPDTLTATRAFPQASPVPPATAMPKIEALATPEGPAAQAADAPPASPAPPRGPAAPPTKLPECVSIADHTGFDMALLASDPGLVAMPLWTGFIPGCGITISVSAHRAASDGSAFDLIFQHIIDQSAALADLEALRAARISAAAAAAKAKQEAAAGHAPSL</sequence>
<accession>A0A839USS0</accession>
<evidence type="ECO:0000313" key="4">
    <source>
        <dbReference type="Proteomes" id="UP000557688"/>
    </source>
</evidence>
<protein>
    <submittedName>
        <fullName evidence="3">Uncharacterized protein</fullName>
    </submittedName>
</protein>
<feature type="signal peptide" evidence="2">
    <location>
        <begin position="1"/>
        <end position="25"/>
    </location>
</feature>
<feature type="region of interest" description="Disordered" evidence="1">
    <location>
        <begin position="223"/>
        <end position="250"/>
    </location>
</feature>
<dbReference type="RefSeq" id="WP_183274745.1">
    <property type="nucleotide sequence ID" value="NZ_JACHXV010000002.1"/>
</dbReference>
<comment type="caution">
    <text evidence="3">The sequence shown here is derived from an EMBL/GenBank/DDBJ whole genome shotgun (WGS) entry which is preliminary data.</text>
</comment>
<evidence type="ECO:0000256" key="2">
    <source>
        <dbReference type="SAM" id="SignalP"/>
    </source>
</evidence>
<dbReference type="AlphaFoldDB" id="A0A839USS0"/>
<feature type="compositionally biased region" description="Low complexity" evidence="1">
    <location>
        <begin position="223"/>
        <end position="234"/>
    </location>
</feature>
<feature type="compositionally biased region" description="Pro residues" evidence="1">
    <location>
        <begin position="29"/>
        <end position="48"/>
    </location>
</feature>
<organism evidence="3 4">
    <name type="scientific">Endobacter medicaginis</name>
    <dbReference type="NCBI Taxonomy" id="1181271"/>
    <lineage>
        <taxon>Bacteria</taxon>
        <taxon>Pseudomonadati</taxon>
        <taxon>Pseudomonadota</taxon>
        <taxon>Alphaproteobacteria</taxon>
        <taxon>Acetobacterales</taxon>
        <taxon>Acetobacteraceae</taxon>
        <taxon>Endobacter</taxon>
    </lineage>
</organism>
<reference evidence="3 4" key="1">
    <citation type="submission" date="2020-08" db="EMBL/GenBank/DDBJ databases">
        <title>Genomic Encyclopedia of Type Strains, Phase III (KMG-III): the genomes of soil and plant-associated and newly described type strains.</title>
        <authorList>
            <person name="Whitman W."/>
        </authorList>
    </citation>
    <scope>NUCLEOTIDE SEQUENCE [LARGE SCALE GENOMIC DNA]</scope>
    <source>
        <strain evidence="3 4">CECT 8088</strain>
    </source>
</reference>
<gene>
    <name evidence="3" type="ORF">FHR90_000651</name>
</gene>
<proteinExistence type="predicted"/>
<feature type="region of interest" description="Disordered" evidence="1">
    <location>
        <begin position="26"/>
        <end position="52"/>
    </location>
</feature>
<feature type="compositionally biased region" description="Pro residues" evidence="1">
    <location>
        <begin position="235"/>
        <end position="250"/>
    </location>
</feature>
<dbReference type="EMBL" id="JACHXV010000002">
    <property type="protein sequence ID" value="MBB3172837.1"/>
    <property type="molecule type" value="Genomic_DNA"/>
</dbReference>
<name>A0A839USS0_9PROT</name>
<evidence type="ECO:0000256" key="1">
    <source>
        <dbReference type="SAM" id="MobiDB-lite"/>
    </source>
</evidence>